<protein>
    <submittedName>
        <fullName evidence="2">HbrB-like-domain-containing protein</fullName>
    </submittedName>
</protein>
<reference evidence="2 3" key="1">
    <citation type="submission" date="2019-09" db="EMBL/GenBank/DDBJ databases">
        <title>Draft genome of the ectomycorrhizal ascomycete Sphaerosporella brunnea.</title>
        <authorList>
            <consortium name="DOE Joint Genome Institute"/>
            <person name="Benucci G.M."/>
            <person name="Marozzi G."/>
            <person name="Antonielli L."/>
            <person name="Sanchez S."/>
            <person name="Marco P."/>
            <person name="Wang X."/>
            <person name="Falini L.B."/>
            <person name="Barry K."/>
            <person name="Haridas S."/>
            <person name="Lipzen A."/>
            <person name="Labutti K."/>
            <person name="Grigoriev I.V."/>
            <person name="Murat C."/>
            <person name="Martin F."/>
            <person name="Albertini E."/>
            <person name="Donnini D."/>
            <person name="Bonito G."/>
        </authorList>
    </citation>
    <scope>NUCLEOTIDE SEQUENCE [LARGE SCALE GENOMIC DNA]</scope>
    <source>
        <strain evidence="2 3">Sb_GMNB300</strain>
    </source>
</reference>
<dbReference type="GO" id="GO:0038203">
    <property type="term" value="P:TORC2 signaling"/>
    <property type="evidence" value="ECO:0007669"/>
    <property type="project" value="TreeGrafter"/>
</dbReference>
<feature type="region of interest" description="Disordered" evidence="1">
    <location>
        <begin position="1"/>
        <end position="187"/>
    </location>
</feature>
<dbReference type="PANTHER" id="PTHR32428:SF2">
    <property type="entry name" value="TARGET OF RAPAMYCIN COMPLEX 2 SUBUNIT BIT61-RELATED"/>
    <property type="match status" value="1"/>
</dbReference>
<dbReference type="EMBL" id="VXIS01000265">
    <property type="protein sequence ID" value="KAA8895424.1"/>
    <property type="molecule type" value="Genomic_DNA"/>
</dbReference>
<keyword evidence="3" id="KW-1185">Reference proteome</keyword>
<evidence type="ECO:0000256" key="1">
    <source>
        <dbReference type="SAM" id="MobiDB-lite"/>
    </source>
</evidence>
<dbReference type="PANTHER" id="PTHR32428">
    <property type="entry name" value="TARGET OF RAPAMYCIN COMPLEX 2 SUBUNIT BIT61-RELATED"/>
    <property type="match status" value="1"/>
</dbReference>
<dbReference type="Proteomes" id="UP000326924">
    <property type="component" value="Unassembled WGS sequence"/>
</dbReference>
<evidence type="ECO:0000313" key="2">
    <source>
        <dbReference type="EMBL" id="KAA8895424.1"/>
    </source>
</evidence>
<sequence>MHPFTSTIPAPPPSQPLPKQPEPGACAMQSSMRKRSATEPSPTSPPLASSIMSSAGSNGIRPTLPSPSTSAPEKTVPTKKESSKMKIFSKPGRIGTPGVDKTLRPPPSPNKMPQISSPIPRLVADDSGRRPSYSSAYSGASSATLKKEKDHHSHKPHFLRSRRDKEHAFSSSSSNSKMVPDSSGSLYSFGPSSPSSSVFSSSKDLQKTISNISNMDISAPSIKSSKTTAFKSALGGASSTYEDSFLPPDLANSENPWAVLCARVLPLFEGDPLRNTVEDLNKLVSQHIRRCVERRDPVLLLHDVRTLLEAGMSSIEPRLGDFPDERLLTRLVEIWGLVFGYATPYLEAVFLPLQQEFKGSGGILSLRDSREFFGVDVAATAGSPLGLDFRRLVMIAMRDAIVLPVYERLKFLFSKLQLDFSGNQEEGMEVVARMLQCVSVLAAAGTGDDYQAMVDELGRRLKWNWLSRGRTGRNRHGFVGTKMRPVGVAGGGDLI</sequence>
<dbReference type="InParanoid" id="A0A5J5EJP4"/>
<dbReference type="InterPro" id="IPR013745">
    <property type="entry name" value="Bit61/PRR5"/>
</dbReference>
<organism evidence="2 3">
    <name type="scientific">Sphaerosporella brunnea</name>
    <dbReference type="NCBI Taxonomy" id="1250544"/>
    <lineage>
        <taxon>Eukaryota</taxon>
        <taxon>Fungi</taxon>
        <taxon>Dikarya</taxon>
        <taxon>Ascomycota</taxon>
        <taxon>Pezizomycotina</taxon>
        <taxon>Pezizomycetes</taxon>
        <taxon>Pezizales</taxon>
        <taxon>Pyronemataceae</taxon>
        <taxon>Sphaerosporella</taxon>
    </lineage>
</organism>
<gene>
    <name evidence="2" type="ORF">FN846DRAFT_785113</name>
</gene>
<name>A0A5J5EJP4_9PEZI</name>
<evidence type="ECO:0000313" key="3">
    <source>
        <dbReference type="Proteomes" id="UP000326924"/>
    </source>
</evidence>
<dbReference type="Pfam" id="PF08539">
    <property type="entry name" value="HbrB"/>
    <property type="match status" value="1"/>
</dbReference>
<dbReference type="GO" id="GO:0031932">
    <property type="term" value="C:TORC2 complex"/>
    <property type="evidence" value="ECO:0007669"/>
    <property type="project" value="TreeGrafter"/>
</dbReference>
<feature type="compositionally biased region" description="Pro residues" evidence="1">
    <location>
        <begin position="9"/>
        <end position="21"/>
    </location>
</feature>
<dbReference type="AlphaFoldDB" id="A0A5J5EJP4"/>
<comment type="caution">
    <text evidence="2">The sequence shown here is derived from an EMBL/GenBank/DDBJ whole genome shotgun (WGS) entry which is preliminary data.</text>
</comment>
<accession>A0A5J5EJP4</accession>
<feature type="compositionally biased region" description="Polar residues" evidence="1">
    <location>
        <begin position="38"/>
        <end position="57"/>
    </location>
</feature>
<dbReference type="OrthoDB" id="2290221at2759"/>
<feature type="compositionally biased region" description="Low complexity" evidence="1">
    <location>
        <begin position="130"/>
        <end position="142"/>
    </location>
</feature>
<dbReference type="FunCoup" id="A0A5J5EJP4">
    <property type="interactions" value="34"/>
</dbReference>
<proteinExistence type="predicted"/>